<accession>X7YNP3</accession>
<evidence type="ECO:0000313" key="1">
    <source>
        <dbReference type="EMBL" id="EUA08792.1"/>
    </source>
</evidence>
<name>X7YNP3_MYCXE</name>
<proteinExistence type="predicted"/>
<comment type="caution">
    <text evidence="1">The sequence shown here is derived from an EMBL/GenBank/DDBJ whole genome shotgun (WGS) entry which is preliminary data.</text>
</comment>
<gene>
    <name evidence="1" type="ORF">I553_9849</name>
</gene>
<dbReference type="PATRIC" id="fig|1299334.3.peg.9341"/>
<sequence>MLRSVGLLVFIAVVALTFSLAARATGGVDREQRRPCRARWRTR</sequence>
<organism evidence="1">
    <name type="scientific">Mycobacterium xenopi 4042</name>
    <dbReference type="NCBI Taxonomy" id="1299334"/>
    <lineage>
        <taxon>Bacteria</taxon>
        <taxon>Bacillati</taxon>
        <taxon>Actinomycetota</taxon>
        <taxon>Actinomycetes</taxon>
        <taxon>Mycobacteriales</taxon>
        <taxon>Mycobacteriaceae</taxon>
        <taxon>Mycobacterium</taxon>
    </lineage>
</organism>
<dbReference type="EMBL" id="JAOB01000090">
    <property type="protein sequence ID" value="EUA08792.1"/>
    <property type="molecule type" value="Genomic_DNA"/>
</dbReference>
<protein>
    <submittedName>
        <fullName evidence="1">Putative membrane protein</fullName>
    </submittedName>
</protein>
<reference evidence="1" key="1">
    <citation type="submission" date="2014-01" db="EMBL/GenBank/DDBJ databases">
        <authorList>
            <person name="Brown-Elliot B."/>
            <person name="Wallace R."/>
            <person name="Lenaerts A."/>
            <person name="Ordway D."/>
            <person name="DeGroote M.A."/>
            <person name="Parker T."/>
            <person name="Sizemore C."/>
            <person name="Tallon L.J."/>
            <person name="Sadzewicz L.K."/>
            <person name="Sengamalay N."/>
            <person name="Fraser C.M."/>
            <person name="Hine E."/>
            <person name="Shefchek K.A."/>
            <person name="Das S.P."/>
            <person name="Tettelin H."/>
        </authorList>
    </citation>
    <scope>NUCLEOTIDE SEQUENCE [LARGE SCALE GENOMIC DNA]</scope>
    <source>
        <strain evidence="1">4042</strain>
    </source>
</reference>
<dbReference type="AlphaFoldDB" id="X7YNP3"/>